<dbReference type="GO" id="GO:0007017">
    <property type="term" value="P:microtubule-based process"/>
    <property type="evidence" value="ECO:0007669"/>
    <property type="project" value="InterPro"/>
</dbReference>
<name>A0A8T2TQD6_CERRI</name>
<comment type="similarity">
    <text evidence="1">Belongs to the dynein light chain family.</text>
</comment>
<dbReference type="Pfam" id="PF01221">
    <property type="entry name" value="Dynein_light"/>
    <property type="match status" value="1"/>
</dbReference>
<dbReference type="Proteomes" id="UP000825935">
    <property type="component" value="Chromosome 12"/>
</dbReference>
<dbReference type="AlphaFoldDB" id="A0A8T2TQD6"/>
<organism evidence="2 3">
    <name type="scientific">Ceratopteris richardii</name>
    <name type="common">Triangle waterfern</name>
    <dbReference type="NCBI Taxonomy" id="49495"/>
    <lineage>
        <taxon>Eukaryota</taxon>
        <taxon>Viridiplantae</taxon>
        <taxon>Streptophyta</taxon>
        <taxon>Embryophyta</taxon>
        <taxon>Tracheophyta</taxon>
        <taxon>Polypodiopsida</taxon>
        <taxon>Polypodiidae</taxon>
        <taxon>Polypodiales</taxon>
        <taxon>Pteridineae</taxon>
        <taxon>Pteridaceae</taxon>
        <taxon>Parkerioideae</taxon>
        <taxon>Ceratopteris</taxon>
    </lineage>
</organism>
<dbReference type="InterPro" id="IPR001372">
    <property type="entry name" value="Dynein_light_chain_typ-1/2"/>
</dbReference>
<keyword evidence="3" id="KW-1185">Reference proteome</keyword>
<keyword evidence="1" id="KW-0493">Microtubule</keyword>
<dbReference type="EMBL" id="CM035417">
    <property type="protein sequence ID" value="KAH7423655.1"/>
    <property type="molecule type" value="Genomic_DNA"/>
</dbReference>
<dbReference type="GO" id="GO:0045505">
    <property type="term" value="F:dynein intermediate chain binding"/>
    <property type="evidence" value="ECO:0007669"/>
    <property type="project" value="TreeGrafter"/>
</dbReference>
<evidence type="ECO:0000313" key="3">
    <source>
        <dbReference type="Proteomes" id="UP000825935"/>
    </source>
</evidence>
<keyword evidence="1" id="KW-0505">Motor protein</keyword>
<evidence type="ECO:0000313" key="2">
    <source>
        <dbReference type="EMBL" id="KAH7423655.1"/>
    </source>
</evidence>
<dbReference type="SMART" id="SM01375">
    <property type="entry name" value="Dynein_light"/>
    <property type="match status" value="1"/>
</dbReference>
<proteinExistence type="inferred from homology"/>
<dbReference type="InterPro" id="IPR037177">
    <property type="entry name" value="DLC_sf"/>
</dbReference>
<dbReference type="PANTHER" id="PTHR11886:SF78">
    <property type="entry name" value="DYNEIN LIGHT CHAIN"/>
    <property type="match status" value="1"/>
</dbReference>
<dbReference type="PANTHER" id="PTHR11886">
    <property type="entry name" value="DYNEIN LIGHT CHAIN"/>
    <property type="match status" value="1"/>
</dbReference>
<evidence type="ECO:0000256" key="1">
    <source>
        <dbReference type="RuleBase" id="RU365010"/>
    </source>
</evidence>
<gene>
    <name evidence="2" type="ORF">KP509_12G066700</name>
</gene>
<keyword evidence="1" id="KW-0243">Dynein</keyword>
<dbReference type="GO" id="GO:0005874">
    <property type="term" value="C:microtubule"/>
    <property type="evidence" value="ECO:0007669"/>
    <property type="project" value="UniProtKB-KW"/>
</dbReference>
<dbReference type="Gene3D" id="3.30.740.10">
    <property type="entry name" value="Protein Inhibitor Of Neuronal Nitric Oxide Synthase"/>
    <property type="match status" value="1"/>
</dbReference>
<protein>
    <recommendedName>
        <fullName evidence="1">Dynein light chain</fullName>
    </recommendedName>
</protein>
<accession>A0A8T2TQD6</accession>
<sequence length="98" mass="10973">MLEGKAVLAEADMSLRMQQHAMRCASQALDLHDVEDYRQIARVIKQEFDKCYGIGWQCVVGTSYGCYVTHSQGNFVYFSLGKLSFLLFRGVMPPASAS</sequence>
<dbReference type="SUPFAM" id="SSF54648">
    <property type="entry name" value="DLC"/>
    <property type="match status" value="1"/>
</dbReference>
<dbReference type="OMA" id="PKMQIHA"/>
<keyword evidence="1" id="KW-0963">Cytoplasm</keyword>
<reference evidence="2" key="1">
    <citation type="submission" date="2021-08" db="EMBL/GenBank/DDBJ databases">
        <title>WGS assembly of Ceratopteris richardii.</title>
        <authorList>
            <person name="Marchant D.B."/>
            <person name="Chen G."/>
            <person name="Jenkins J."/>
            <person name="Shu S."/>
            <person name="Leebens-Mack J."/>
            <person name="Grimwood J."/>
            <person name="Schmutz J."/>
            <person name="Soltis P."/>
            <person name="Soltis D."/>
            <person name="Chen Z.-H."/>
        </authorList>
    </citation>
    <scope>NUCLEOTIDE SEQUENCE</scope>
    <source>
        <strain evidence="2">Whitten #5841</strain>
        <tissue evidence="2">Leaf</tissue>
    </source>
</reference>
<dbReference type="OrthoDB" id="10033309at2759"/>
<dbReference type="FunFam" id="3.30.740.10:FF:000004">
    <property type="entry name" value="Dynein light chain"/>
    <property type="match status" value="1"/>
</dbReference>
<comment type="caution">
    <text evidence="2">The sequence shown here is derived from an EMBL/GenBank/DDBJ whole genome shotgun (WGS) entry which is preliminary data.</text>
</comment>
<dbReference type="GO" id="GO:0005868">
    <property type="term" value="C:cytoplasmic dynein complex"/>
    <property type="evidence" value="ECO:0007669"/>
    <property type="project" value="TreeGrafter"/>
</dbReference>
<comment type="subcellular location">
    <subcellularLocation>
        <location evidence="1">Cytoplasm</location>
        <location evidence="1">Cytoskeleton</location>
    </subcellularLocation>
</comment>
<keyword evidence="1" id="KW-0206">Cytoskeleton</keyword>
<dbReference type="CDD" id="cd21452">
    <property type="entry name" value="DLC-like_DYNLL1_DYNLL2"/>
    <property type="match status" value="1"/>
</dbReference>